<dbReference type="GO" id="GO:0004602">
    <property type="term" value="F:glutathione peroxidase activity"/>
    <property type="evidence" value="ECO:0007669"/>
    <property type="project" value="TreeGrafter"/>
</dbReference>
<dbReference type="SUPFAM" id="SSF52833">
    <property type="entry name" value="Thioredoxin-like"/>
    <property type="match status" value="1"/>
</dbReference>
<name>A0A4R2M8F1_RUBGE</name>
<dbReference type="GO" id="GO:0018845">
    <property type="term" value="F:2-hydroxychromene-2-carboxylate isomerase activity"/>
    <property type="evidence" value="ECO:0007669"/>
    <property type="project" value="UniProtKB-UniRule"/>
</dbReference>
<evidence type="ECO:0000313" key="5">
    <source>
        <dbReference type="Proteomes" id="UP000295106"/>
    </source>
</evidence>
<keyword evidence="1 4" id="KW-0413">Isomerase</keyword>
<dbReference type="AlphaFoldDB" id="A0A4R2M8F1"/>
<dbReference type="EMBL" id="SLXD01000012">
    <property type="protein sequence ID" value="TCP00697.1"/>
    <property type="molecule type" value="Genomic_DNA"/>
</dbReference>
<reference evidence="4 5" key="1">
    <citation type="submission" date="2019-03" db="EMBL/GenBank/DDBJ databases">
        <title>Genomic Encyclopedia of Type Strains, Phase IV (KMG-IV): sequencing the most valuable type-strain genomes for metagenomic binning, comparative biology and taxonomic classification.</title>
        <authorList>
            <person name="Goeker M."/>
        </authorList>
    </citation>
    <scope>NUCLEOTIDE SEQUENCE [LARGE SCALE GENOMIC DNA]</scope>
    <source>
        <strain evidence="4 5">DSM 1709</strain>
    </source>
</reference>
<dbReference type="PANTHER" id="PTHR42943">
    <property type="entry name" value="GLUTATHIONE S-TRANSFERASE KAPPA"/>
    <property type="match status" value="1"/>
</dbReference>
<dbReference type="InterPro" id="IPR036249">
    <property type="entry name" value="Thioredoxin-like_sf"/>
</dbReference>
<proteinExistence type="inferred from homology"/>
<dbReference type="GO" id="GO:1901170">
    <property type="term" value="P:naphthalene catabolic process"/>
    <property type="evidence" value="ECO:0007669"/>
    <property type="project" value="InterPro"/>
</dbReference>
<dbReference type="Pfam" id="PF01323">
    <property type="entry name" value="DSBA"/>
    <property type="match status" value="1"/>
</dbReference>
<evidence type="ECO:0000313" key="4">
    <source>
        <dbReference type="EMBL" id="TCP00697.1"/>
    </source>
</evidence>
<dbReference type="InterPro" id="IPR001853">
    <property type="entry name" value="DSBA-like_thioredoxin_dom"/>
</dbReference>
<dbReference type="GeneID" id="99683266"/>
<dbReference type="Proteomes" id="UP000295106">
    <property type="component" value="Unassembled WGS sequence"/>
</dbReference>
<protein>
    <recommendedName>
        <fullName evidence="1">2-hydroxychromene-2-carboxylate isomerase</fullName>
        <ecNumber evidence="1">5.99.1.4</ecNumber>
    </recommendedName>
</protein>
<dbReference type="GO" id="GO:0006749">
    <property type="term" value="P:glutathione metabolic process"/>
    <property type="evidence" value="ECO:0007669"/>
    <property type="project" value="TreeGrafter"/>
</dbReference>
<dbReference type="PANTHER" id="PTHR42943:SF2">
    <property type="entry name" value="GLUTATHIONE S-TRANSFERASE KAPPA 1"/>
    <property type="match status" value="1"/>
</dbReference>
<evidence type="ECO:0000259" key="3">
    <source>
        <dbReference type="Pfam" id="PF01323"/>
    </source>
</evidence>
<comment type="catalytic activity">
    <reaction evidence="1">
        <text>2-hydroxychromene-2-carboxylate = (3E)-4-(2-hydroxyphenyl)-2-oxobut-3-enoate</text>
        <dbReference type="Rhea" id="RHEA:27401"/>
        <dbReference type="ChEBI" id="CHEBI:59350"/>
        <dbReference type="ChEBI" id="CHEBI:59353"/>
        <dbReference type="EC" id="5.99.1.4"/>
    </reaction>
</comment>
<dbReference type="RefSeq" id="WP_132648743.1">
    <property type="nucleotide sequence ID" value="NZ_CP181386.1"/>
</dbReference>
<dbReference type="InterPro" id="IPR014440">
    <property type="entry name" value="HCCAis_GSTk"/>
</dbReference>
<comment type="similarity">
    <text evidence="1">Belongs to the GST superfamily. NadH family.</text>
</comment>
<evidence type="ECO:0000256" key="2">
    <source>
        <dbReference type="PIRSR" id="PIRSR006386-1"/>
    </source>
</evidence>
<dbReference type="Gene3D" id="3.40.30.10">
    <property type="entry name" value="Glutaredoxin"/>
    <property type="match status" value="1"/>
</dbReference>
<dbReference type="InterPro" id="IPR051924">
    <property type="entry name" value="GST_Kappa/NadH"/>
</dbReference>
<gene>
    <name evidence="4" type="ORF">EV684_112135</name>
</gene>
<dbReference type="GO" id="GO:0004364">
    <property type="term" value="F:glutathione transferase activity"/>
    <property type="evidence" value="ECO:0007669"/>
    <property type="project" value="TreeGrafter"/>
</dbReference>
<dbReference type="InterPro" id="IPR044087">
    <property type="entry name" value="NahD-like"/>
</dbReference>
<feature type="active site" description="Nucleophile" evidence="2">
    <location>
        <position position="12"/>
    </location>
</feature>
<dbReference type="PIRSF" id="PIRSF006386">
    <property type="entry name" value="HCCAis_GSTk"/>
    <property type="match status" value="1"/>
</dbReference>
<feature type="domain" description="DSBA-like thioredoxin" evidence="3">
    <location>
        <begin position="5"/>
        <end position="184"/>
    </location>
</feature>
<comment type="caution">
    <text evidence="4">The sequence shown here is derived from an EMBL/GenBank/DDBJ whole genome shotgun (WGS) entry which is preliminary data.</text>
</comment>
<accession>A0A4R2M8F1</accession>
<sequence length="189" mass="21019">MKRLVFRFDLVSPYAYLAFERLPDVLEGLDVELEYRPVLLGALLQHWGQKAPVEVAPKRDWIYRHTRWLAGQHGLPFELPQPHPFSSLALLRLIVACGPNRRVVETVLRHVWAEGGDPNDPARLAALTTTLAPVADPASDAVKAALRANTEEAAARGVFGVPTVEFDGEQFWGLDGLPMLADRLRAPTR</sequence>
<dbReference type="OrthoDB" id="8560325at2"/>
<evidence type="ECO:0000256" key="1">
    <source>
        <dbReference type="PIRNR" id="PIRNR006386"/>
    </source>
</evidence>
<dbReference type="EC" id="5.99.1.4" evidence="1"/>
<dbReference type="CDD" id="cd03022">
    <property type="entry name" value="DsbA_HCCA_Iso"/>
    <property type="match status" value="1"/>
</dbReference>
<organism evidence="4 5">
    <name type="scientific">Rubrivivax gelatinosus</name>
    <name type="common">Rhodocyclus gelatinosus</name>
    <name type="synonym">Rhodopseudomonas gelatinosa</name>
    <dbReference type="NCBI Taxonomy" id="28068"/>
    <lineage>
        <taxon>Bacteria</taxon>
        <taxon>Pseudomonadati</taxon>
        <taxon>Pseudomonadota</taxon>
        <taxon>Betaproteobacteria</taxon>
        <taxon>Burkholderiales</taxon>
        <taxon>Sphaerotilaceae</taxon>
        <taxon>Rubrivivax</taxon>
    </lineage>
</organism>